<evidence type="ECO:0000256" key="4">
    <source>
        <dbReference type="ARBA" id="ARBA00022458"/>
    </source>
</evidence>
<dbReference type="PANTHER" id="PTHR42711:SF5">
    <property type="entry name" value="ABC TRANSPORTER ATP-BINDING PROTEIN NATA"/>
    <property type="match status" value="1"/>
</dbReference>
<comment type="subcellular location">
    <subcellularLocation>
        <location evidence="1">Cell membrane</location>
    </subcellularLocation>
</comment>
<protein>
    <submittedName>
        <fullName evidence="11">ABC transporter ATP-binding protein</fullName>
    </submittedName>
</protein>
<name>A0AB38YH80_9GAMM</name>
<evidence type="ECO:0000259" key="10">
    <source>
        <dbReference type="PROSITE" id="PS50893"/>
    </source>
</evidence>
<accession>A0AB38YH80</accession>
<comment type="similarity">
    <text evidence="2">Belongs to the ABC transporter superfamily.</text>
</comment>
<keyword evidence="4" id="KW-0536">Nodulation</keyword>
<keyword evidence="3" id="KW-0813">Transport</keyword>
<sequence length="296" mass="32789">MQPVISVSHLVKRYQSVVAVDDISFQVAEGSCFGLLGPNGAGKTTTIELLEGIMQPTSGRILYFGAPLETRQLYRDIGIQFQHTALQDYLTVRETLRLFSSFYEQTLPITELVELCSLQEFINRDARKLSGGQRQRLLLALALVNDPKVVFMDEPTTGLDPQARHKFWDLVSAIKARGKTVILTTHYMDEAQTLCDQIAIMDRGRIVVTGAPADLLAEHFAGVLVWLNDTPVPADLMMRYGAQQRSGRLQFQTANVDALLAELIQAQVSLDSLQVQAPNLDDLFLKLTGSELRAGA</sequence>
<dbReference type="FunFam" id="3.40.50.300:FF:000589">
    <property type="entry name" value="ABC transporter, ATP-binding subunit"/>
    <property type="match status" value="1"/>
</dbReference>
<keyword evidence="6" id="KW-0547">Nucleotide-binding</keyword>
<dbReference type="GO" id="GO:0005886">
    <property type="term" value="C:plasma membrane"/>
    <property type="evidence" value="ECO:0007669"/>
    <property type="project" value="UniProtKB-SubCell"/>
</dbReference>
<evidence type="ECO:0000256" key="7">
    <source>
        <dbReference type="ARBA" id="ARBA00022840"/>
    </source>
</evidence>
<dbReference type="InterPro" id="IPR003439">
    <property type="entry name" value="ABC_transporter-like_ATP-bd"/>
</dbReference>
<dbReference type="Gene3D" id="3.40.50.300">
    <property type="entry name" value="P-loop containing nucleotide triphosphate hydrolases"/>
    <property type="match status" value="1"/>
</dbReference>
<keyword evidence="7 11" id="KW-0067">ATP-binding</keyword>
<gene>
    <name evidence="11" type="ORF">NFC81_02850</name>
</gene>
<dbReference type="GO" id="GO:0016887">
    <property type="term" value="F:ATP hydrolysis activity"/>
    <property type="evidence" value="ECO:0007669"/>
    <property type="project" value="InterPro"/>
</dbReference>
<evidence type="ECO:0000256" key="9">
    <source>
        <dbReference type="ARBA" id="ARBA00023136"/>
    </source>
</evidence>
<evidence type="ECO:0000256" key="2">
    <source>
        <dbReference type="ARBA" id="ARBA00005417"/>
    </source>
</evidence>
<proteinExistence type="inferred from homology"/>
<keyword evidence="8" id="KW-1278">Translocase</keyword>
<dbReference type="SUPFAM" id="SSF52540">
    <property type="entry name" value="P-loop containing nucleoside triphosphate hydrolases"/>
    <property type="match status" value="1"/>
</dbReference>
<dbReference type="InterPro" id="IPR050763">
    <property type="entry name" value="ABC_transporter_ATP-binding"/>
</dbReference>
<dbReference type="EMBL" id="CP101717">
    <property type="protein sequence ID" value="WLD58743.1"/>
    <property type="molecule type" value="Genomic_DNA"/>
</dbReference>
<evidence type="ECO:0000313" key="11">
    <source>
        <dbReference type="EMBL" id="WLD58743.1"/>
    </source>
</evidence>
<dbReference type="InterPro" id="IPR027417">
    <property type="entry name" value="P-loop_NTPase"/>
</dbReference>
<keyword evidence="5" id="KW-1003">Cell membrane</keyword>
<dbReference type="RefSeq" id="WP_304996029.1">
    <property type="nucleotide sequence ID" value="NZ_CP101717.1"/>
</dbReference>
<dbReference type="SMART" id="SM00382">
    <property type="entry name" value="AAA"/>
    <property type="match status" value="1"/>
</dbReference>
<dbReference type="Pfam" id="PF00005">
    <property type="entry name" value="ABC_tran"/>
    <property type="match status" value="1"/>
</dbReference>
<feature type="domain" description="ABC transporter" evidence="10">
    <location>
        <begin position="5"/>
        <end position="228"/>
    </location>
</feature>
<keyword evidence="9" id="KW-0472">Membrane</keyword>
<evidence type="ECO:0000256" key="5">
    <source>
        <dbReference type="ARBA" id="ARBA00022475"/>
    </source>
</evidence>
<evidence type="ECO:0000256" key="8">
    <source>
        <dbReference type="ARBA" id="ARBA00022967"/>
    </source>
</evidence>
<dbReference type="GO" id="GO:0005524">
    <property type="term" value="F:ATP binding"/>
    <property type="evidence" value="ECO:0007669"/>
    <property type="project" value="UniProtKB-KW"/>
</dbReference>
<dbReference type="AlphaFoldDB" id="A0AB38YH80"/>
<evidence type="ECO:0000256" key="6">
    <source>
        <dbReference type="ARBA" id="ARBA00022741"/>
    </source>
</evidence>
<dbReference type="InterPro" id="IPR003593">
    <property type="entry name" value="AAA+_ATPase"/>
</dbReference>
<organism evidence="11">
    <name type="scientific">Salinispirillum sp. LH 10-3-1</name>
    <dbReference type="NCBI Taxonomy" id="2952525"/>
    <lineage>
        <taxon>Bacteria</taxon>
        <taxon>Pseudomonadati</taxon>
        <taxon>Pseudomonadota</taxon>
        <taxon>Gammaproteobacteria</taxon>
        <taxon>Oceanospirillales</taxon>
        <taxon>Saccharospirillaceae</taxon>
        <taxon>Salinispirillum</taxon>
    </lineage>
</organism>
<dbReference type="PROSITE" id="PS50893">
    <property type="entry name" value="ABC_TRANSPORTER_2"/>
    <property type="match status" value="1"/>
</dbReference>
<evidence type="ECO:0000256" key="1">
    <source>
        <dbReference type="ARBA" id="ARBA00004236"/>
    </source>
</evidence>
<dbReference type="PANTHER" id="PTHR42711">
    <property type="entry name" value="ABC TRANSPORTER ATP-BINDING PROTEIN"/>
    <property type="match status" value="1"/>
</dbReference>
<evidence type="ECO:0000256" key="3">
    <source>
        <dbReference type="ARBA" id="ARBA00022448"/>
    </source>
</evidence>
<dbReference type="InterPro" id="IPR017871">
    <property type="entry name" value="ABC_transporter-like_CS"/>
</dbReference>
<reference evidence="11" key="1">
    <citation type="submission" date="2022-07" db="EMBL/GenBank/DDBJ databases">
        <title>Complete genome sequence of Salinispirillum sp. LH10-3-1 capable of multiple carbohydrate inversion isolated from a soda lake.</title>
        <authorList>
            <person name="Liu J."/>
            <person name="Zhai Y."/>
            <person name="Zhang H."/>
            <person name="Yang H."/>
            <person name="Qu J."/>
            <person name="Li J."/>
        </authorList>
    </citation>
    <scope>NUCLEOTIDE SEQUENCE</scope>
    <source>
        <strain evidence="11">LH 10-3-1</strain>
    </source>
</reference>
<dbReference type="PROSITE" id="PS00211">
    <property type="entry name" value="ABC_TRANSPORTER_1"/>
    <property type="match status" value="1"/>
</dbReference>